<dbReference type="GO" id="GO:0005524">
    <property type="term" value="F:ATP binding"/>
    <property type="evidence" value="ECO:0007669"/>
    <property type="project" value="UniProtKB-KW"/>
</dbReference>
<dbReference type="Gene3D" id="1.10.8.60">
    <property type="match status" value="1"/>
</dbReference>
<dbReference type="Proteomes" id="UP001219525">
    <property type="component" value="Unassembled WGS sequence"/>
</dbReference>
<sequence length="240" mass="26574">MVSLLVSLTTNFDNVCVDPEIIQSLKDIVFFPLKYPAVFKTGVLARESIGGVLLYGPPGTGKTMVCRALARESGVRMLQVRPSDVMNMWVGESEKLAQNVFNLAYRLAPCIILFDEIDSIFRSRTSDDRHHTKNTVSGRAMDGLQSAQKNRDAGVVVVGATNRPFDLDEAVLRRLPTKLLVKLPDETRRKEILQVHLQGEAFPDVQLDEIARKTSGYSGSDLKSQDFSSYGGQSLISIKL</sequence>
<dbReference type="GO" id="GO:0016887">
    <property type="term" value="F:ATP hydrolysis activity"/>
    <property type="evidence" value="ECO:0007669"/>
    <property type="project" value="InterPro"/>
</dbReference>
<evidence type="ECO:0000256" key="4">
    <source>
        <dbReference type="ARBA" id="ARBA00023128"/>
    </source>
</evidence>
<comment type="similarity">
    <text evidence="5">Belongs to the AAA ATPase family.</text>
</comment>
<evidence type="ECO:0000313" key="7">
    <source>
        <dbReference type="EMBL" id="KAJ7203308.1"/>
    </source>
</evidence>
<dbReference type="PROSITE" id="PS00674">
    <property type="entry name" value="AAA"/>
    <property type="match status" value="1"/>
</dbReference>
<reference evidence="7" key="1">
    <citation type="submission" date="2023-03" db="EMBL/GenBank/DDBJ databases">
        <title>Massive genome expansion in bonnet fungi (Mycena s.s.) driven by repeated elements and novel gene families across ecological guilds.</title>
        <authorList>
            <consortium name="Lawrence Berkeley National Laboratory"/>
            <person name="Harder C.B."/>
            <person name="Miyauchi S."/>
            <person name="Viragh M."/>
            <person name="Kuo A."/>
            <person name="Thoen E."/>
            <person name="Andreopoulos B."/>
            <person name="Lu D."/>
            <person name="Skrede I."/>
            <person name="Drula E."/>
            <person name="Henrissat B."/>
            <person name="Morin E."/>
            <person name="Kohler A."/>
            <person name="Barry K."/>
            <person name="LaButti K."/>
            <person name="Morin E."/>
            <person name="Salamov A."/>
            <person name="Lipzen A."/>
            <person name="Mereny Z."/>
            <person name="Hegedus B."/>
            <person name="Baldrian P."/>
            <person name="Stursova M."/>
            <person name="Weitz H."/>
            <person name="Taylor A."/>
            <person name="Grigoriev I.V."/>
            <person name="Nagy L.G."/>
            <person name="Martin F."/>
            <person name="Kauserud H."/>
        </authorList>
    </citation>
    <scope>NUCLEOTIDE SEQUENCE</scope>
    <source>
        <strain evidence="7">9144</strain>
    </source>
</reference>
<dbReference type="InterPro" id="IPR051701">
    <property type="entry name" value="Mito_OM_Translocase_MSP1"/>
</dbReference>
<dbReference type="SUPFAM" id="SSF52540">
    <property type="entry name" value="P-loop containing nucleoside triphosphate hydrolases"/>
    <property type="match status" value="1"/>
</dbReference>
<evidence type="ECO:0000256" key="3">
    <source>
        <dbReference type="ARBA" id="ARBA00022840"/>
    </source>
</evidence>
<comment type="subcellular location">
    <subcellularLocation>
        <location evidence="1">Mitochondrion</location>
    </subcellularLocation>
</comment>
<name>A0AAD6V5V2_9AGAR</name>
<protein>
    <submittedName>
        <fullName evidence="7">P-loop containing nucleoside triphosphate hydrolase protein</fullName>
    </submittedName>
</protein>
<organism evidence="7 8">
    <name type="scientific">Mycena pura</name>
    <dbReference type="NCBI Taxonomy" id="153505"/>
    <lineage>
        <taxon>Eukaryota</taxon>
        <taxon>Fungi</taxon>
        <taxon>Dikarya</taxon>
        <taxon>Basidiomycota</taxon>
        <taxon>Agaricomycotina</taxon>
        <taxon>Agaricomycetes</taxon>
        <taxon>Agaricomycetidae</taxon>
        <taxon>Agaricales</taxon>
        <taxon>Marasmiineae</taxon>
        <taxon>Mycenaceae</taxon>
        <taxon>Mycena</taxon>
    </lineage>
</organism>
<keyword evidence="7" id="KW-0378">Hydrolase</keyword>
<dbReference type="EMBL" id="JARJCW010000051">
    <property type="protein sequence ID" value="KAJ7203308.1"/>
    <property type="molecule type" value="Genomic_DNA"/>
</dbReference>
<evidence type="ECO:0000259" key="6">
    <source>
        <dbReference type="SMART" id="SM00382"/>
    </source>
</evidence>
<keyword evidence="3 5" id="KW-0067">ATP-binding</keyword>
<evidence type="ECO:0000256" key="5">
    <source>
        <dbReference type="RuleBase" id="RU003651"/>
    </source>
</evidence>
<comment type="caution">
    <text evidence="7">The sequence shown here is derived from an EMBL/GenBank/DDBJ whole genome shotgun (WGS) entry which is preliminary data.</text>
</comment>
<dbReference type="PANTHER" id="PTHR45644:SF56">
    <property type="entry name" value="AAA ATPASE, PUTATIVE (AFU_ORTHOLOGUE AFUA_2G12920)-RELATED"/>
    <property type="match status" value="1"/>
</dbReference>
<dbReference type="SMART" id="SM00382">
    <property type="entry name" value="AAA"/>
    <property type="match status" value="1"/>
</dbReference>
<dbReference type="InterPro" id="IPR003593">
    <property type="entry name" value="AAA+_ATPase"/>
</dbReference>
<dbReference type="PANTHER" id="PTHR45644">
    <property type="entry name" value="AAA ATPASE, PUTATIVE (AFU_ORTHOLOGUE AFUA_2G12920)-RELATED-RELATED"/>
    <property type="match status" value="1"/>
</dbReference>
<keyword evidence="8" id="KW-1185">Reference proteome</keyword>
<evidence type="ECO:0000256" key="1">
    <source>
        <dbReference type="ARBA" id="ARBA00004173"/>
    </source>
</evidence>
<evidence type="ECO:0000256" key="2">
    <source>
        <dbReference type="ARBA" id="ARBA00022741"/>
    </source>
</evidence>
<dbReference type="AlphaFoldDB" id="A0AAD6V5V2"/>
<feature type="domain" description="AAA+ ATPase" evidence="6">
    <location>
        <begin position="48"/>
        <end position="185"/>
    </location>
</feature>
<proteinExistence type="inferred from homology"/>
<dbReference type="InterPro" id="IPR003959">
    <property type="entry name" value="ATPase_AAA_core"/>
</dbReference>
<evidence type="ECO:0000313" key="8">
    <source>
        <dbReference type="Proteomes" id="UP001219525"/>
    </source>
</evidence>
<keyword evidence="2 5" id="KW-0547">Nucleotide-binding</keyword>
<dbReference type="InterPro" id="IPR003960">
    <property type="entry name" value="ATPase_AAA_CS"/>
</dbReference>
<accession>A0AAD6V5V2</accession>
<dbReference type="Gene3D" id="3.40.50.300">
    <property type="entry name" value="P-loop containing nucleotide triphosphate hydrolases"/>
    <property type="match status" value="1"/>
</dbReference>
<dbReference type="Pfam" id="PF00004">
    <property type="entry name" value="AAA"/>
    <property type="match status" value="1"/>
</dbReference>
<dbReference type="GO" id="GO:0005741">
    <property type="term" value="C:mitochondrial outer membrane"/>
    <property type="evidence" value="ECO:0007669"/>
    <property type="project" value="TreeGrafter"/>
</dbReference>
<dbReference type="InterPro" id="IPR027417">
    <property type="entry name" value="P-loop_NTPase"/>
</dbReference>
<keyword evidence="4" id="KW-0496">Mitochondrion</keyword>
<gene>
    <name evidence="7" type="ORF">GGX14DRAFT_369534</name>
</gene>